<name>A0A2T5BFQ0_MYCDI</name>
<keyword evidence="9" id="KW-0282">Flagellum</keyword>
<dbReference type="GO" id="GO:0009424">
    <property type="term" value="C:bacterial-type flagellum hook"/>
    <property type="evidence" value="ECO:0007669"/>
    <property type="project" value="InterPro"/>
</dbReference>
<keyword evidence="5" id="KW-0964">Secreted</keyword>
<evidence type="ECO:0000256" key="2">
    <source>
        <dbReference type="ARBA" id="ARBA00004613"/>
    </source>
</evidence>
<organism evidence="9 10">
    <name type="scientific">Mycoplana dimorpha</name>
    <dbReference type="NCBI Taxonomy" id="28320"/>
    <lineage>
        <taxon>Bacteria</taxon>
        <taxon>Pseudomonadati</taxon>
        <taxon>Pseudomonadota</taxon>
        <taxon>Alphaproteobacteria</taxon>
        <taxon>Hyphomicrobiales</taxon>
        <taxon>Rhizobiaceae</taxon>
        <taxon>Mycoplana</taxon>
    </lineage>
</organism>
<dbReference type="SUPFAM" id="SSF64518">
    <property type="entry name" value="Phase 1 flagellin"/>
    <property type="match status" value="1"/>
</dbReference>
<dbReference type="NCBIfam" id="TIGR02492">
    <property type="entry name" value="flgK_ends"/>
    <property type="match status" value="1"/>
</dbReference>
<keyword evidence="6" id="KW-0975">Bacterial flagellum</keyword>
<gene>
    <name evidence="9" type="ORF">C7449_102592</name>
</gene>
<evidence type="ECO:0000256" key="5">
    <source>
        <dbReference type="ARBA" id="ARBA00022525"/>
    </source>
</evidence>
<evidence type="ECO:0000313" key="9">
    <source>
        <dbReference type="EMBL" id="PTM97713.1"/>
    </source>
</evidence>
<evidence type="ECO:0000259" key="7">
    <source>
        <dbReference type="Pfam" id="PF06429"/>
    </source>
</evidence>
<dbReference type="InterPro" id="IPR002371">
    <property type="entry name" value="FlgK"/>
</dbReference>
<dbReference type="GO" id="GO:0044780">
    <property type="term" value="P:bacterial-type flagellum assembly"/>
    <property type="evidence" value="ECO:0007669"/>
    <property type="project" value="InterPro"/>
</dbReference>
<protein>
    <recommendedName>
        <fullName evidence="4">Flagellar hook-associated protein 1</fullName>
    </recommendedName>
</protein>
<feature type="domain" description="Flagellar hook-associated protein FlgK helical" evidence="8">
    <location>
        <begin position="85"/>
        <end position="304"/>
    </location>
</feature>
<reference evidence="9 10" key="1">
    <citation type="submission" date="2018-04" db="EMBL/GenBank/DDBJ databases">
        <title>Genomic Encyclopedia of Type Strains, Phase IV (KMG-IV): sequencing the most valuable type-strain genomes for metagenomic binning, comparative biology and taxonomic classification.</title>
        <authorList>
            <person name="Goeker M."/>
        </authorList>
    </citation>
    <scope>NUCLEOTIDE SEQUENCE [LARGE SCALE GENOMIC DNA]</scope>
    <source>
        <strain evidence="9 10">DSM 7138</strain>
    </source>
</reference>
<evidence type="ECO:0000259" key="8">
    <source>
        <dbReference type="Pfam" id="PF22638"/>
    </source>
</evidence>
<dbReference type="EMBL" id="PZZZ01000002">
    <property type="protein sequence ID" value="PTM97713.1"/>
    <property type="molecule type" value="Genomic_DNA"/>
</dbReference>
<evidence type="ECO:0000256" key="4">
    <source>
        <dbReference type="ARBA" id="ARBA00016244"/>
    </source>
</evidence>
<evidence type="ECO:0000256" key="3">
    <source>
        <dbReference type="ARBA" id="ARBA00009677"/>
    </source>
</evidence>
<dbReference type="Pfam" id="PF22638">
    <property type="entry name" value="FlgK_D1"/>
    <property type="match status" value="1"/>
</dbReference>
<dbReference type="PANTHER" id="PTHR30033">
    <property type="entry name" value="FLAGELLAR HOOK-ASSOCIATED PROTEIN 1"/>
    <property type="match status" value="1"/>
</dbReference>
<keyword evidence="10" id="KW-1185">Reference proteome</keyword>
<evidence type="ECO:0000313" key="10">
    <source>
        <dbReference type="Proteomes" id="UP000241247"/>
    </source>
</evidence>
<keyword evidence="9" id="KW-0966">Cell projection</keyword>
<keyword evidence="9" id="KW-0969">Cilium</keyword>
<dbReference type="InterPro" id="IPR053927">
    <property type="entry name" value="FlgK_helical"/>
</dbReference>
<dbReference type="AlphaFoldDB" id="A0A2T5BFQ0"/>
<dbReference type="RefSeq" id="WP_108001962.1">
    <property type="nucleotide sequence ID" value="NZ_JBHEEX010000001.1"/>
</dbReference>
<accession>A0A2T5BFQ0</accession>
<comment type="similarity">
    <text evidence="3">Belongs to the flagella basal body rod proteins family.</text>
</comment>
<dbReference type="OrthoDB" id="7181295at2"/>
<proteinExistence type="inferred from homology"/>
<dbReference type="GO" id="GO:0005198">
    <property type="term" value="F:structural molecule activity"/>
    <property type="evidence" value="ECO:0007669"/>
    <property type="project" value="InterPro"/>
</dbReference>
<dbReference type="InterPro" id="IPR010930">
    <property type="entry name" value="Flg_bb/hook_C_dom"/>
</dbReference>
<evidence type="ECO:0000256" key="1">
    <source>
        <dbReference type="ARBA" id="ARBA00004365"/>
    </source>
</evidence>
<sequence length="477" mass="50297">MSLSTAMKIAQSSFSNTAIQTAVASKNIANASNPAYSRRAAVLASADNGATVVQTFRAQNEALQKQNLLSISKSAAQDTTLAGLERIKTMLGGNDYELSTSKYLATLRDNLQALADKPSERSLAETVIASAVDVANSLNTSTEAIQKLRAEADADIATSVAELNRLLAEFKTYNDQVKAGTAAGRDVNDALDERDRLLTQISEIIGVSTLVRTNNDVALYTSDGTVLFETYPRAVTFAPTATFTATVPGNQVFIEGVAVPAGSGGNTSARGTLSALLQLRDDIAPTFQTQLDEMARTLISMFQDNGQPGLFTWMDGPTQSTVVPGALTDGLAGAILVNPALITAKGGNPLRLRDGVNLNQNTNNDASFSTLLQGYAAAFQTNRTFDVASAIDTNANILDFATASIGWVEQLRSAAVTARDDKAALLSRTQDALKNVTAVSLDEELSLLLDLEQSYKASAKLVAAVDEMITALLQAAG</sequence>
<comment type="caution">
    <text evidence="9">The sequence shown here is derived from an EMBL/GenBank/DDBJ whole genome shotgun (WGS) entry which is preliminary data.</text>
</comment>
<dbReference type="Proteomes" id="UP000241247">
    <property type="component" value="Unassembled WGS sequence"/>
</dbReference>
<feature type="domain" description="Flagellar basal-body/hook protein C-terminal" evidence="7">
    <location>
        <begin position="439"/>
        <end position="474"/>
    </location>
</feature>
<comment type="subcellular location">
    <subcellularLocation>
        <location evidence="1">Bacterial flagellum</location>
    </subcellularLocation>
    <subcellularLocation>
        <location evidence="2">Secreted</location>
    </subcellularLocation>
</comment>
<dbReference type="Pfam" id="PF06429">
    <property type="entry name" value="Flg_bbr_C"/>
    <property type="match status" value="1"/>
</dbReference>
<dbReference type="PANTHER" id="PTHR30033:SF1">
    <property type="entry name" value="FLAGELLAR HOOK-ASSOCIATED PROTEIN 1"/>
    <property type="match status" value="1"/>
</dbReference>
<dbReference type="GO" id="GO:0005576">
    <property type="term" value="C:extracellular region"/>
    <property type="evidence" value="ECO:0007669"/>
    <property type="project" value="UniProtKB-SubCell"/>
</dbReference>
<evidence type="ECO:0000256" key="6">
    <source>
        <dbReference type="ARBA" id="ARBA00023143"/>
    </source>
</evidence>